<evidence type="ECO:0000256" key="3">
    <source>
        <dbReference type="ARBA" id="ARBA00030238"/>
    </source>
</evidence>
<organism evidence="5 6">
    <name type="scientific">Actinoplanes couchii</name>
    <dbReference type="NCBI Taxonomy" id="403638"/>
    <lineage>
        <taxon>Bacteria</taxon>
        <taxon>Bacillati</taxon>
        <taxon>Actinomycetota</taxon>
        <taxon>Actinomycetes</taxon>
        <taxon>Micromonosporales</taxon>
        <taxon>Micromonosporaceae</taxon>
        <taxon>Actinoplanes</taxon>
    </lineage>
</organism>
<dbReference type="EC" id="3.2.1.1" evidence="2"/>
<keyword evidence="6" id="KW-1185">Reference proteome</keyword>
<evidence type="ECO:0000256" key="1">
    <source>
        <dbReference type="ARBA" id="ARBA00000548"/>
    </source>
</evidence>
<dbReference type="RefSeq" id="WP_203808080.1">
    <property type="nucleotide sequence ID" value="NZ_BAAAQE010000111.1"/>
</dbReference>
<evidence type="ECO:0000256" key="2">
    <source>
        <dbReference type="ARBA" id="ARBA00012595"/>
    </source>
</evidence>
<feature type="signal peptide" evidence="4">
    <location>
        <begin position="1"/>
        <end position="27"/>
    </location>
</feature>
<dbReference type="InterPro" id="IPR013783">
    <property type="entry name" value="Ig-like_fold"/>
</dbReference>
<evidence type="ECO:0000313" key="6">
    <source>
        <dbReference type="Proteomes" id="UP000612282"/>
    </source>
</evidence>
<dbReference type="InterPro" id="IPR013784">
    <property type="entry name" value="Carb-bd-like_fold"/>
</dbReference>
<evidence type="ECO:0000256" key="4">
    <source>
        <dbReference type="SAM" id="SignalP"/>
    </source>
</evidence>
<name>A0ABQ3XQH8_9ACTN</name>
<protein>
    <recommendedName>
        <fullName evidence="2">alpha-amylase</fullName>
        <ecNumber evidence="2">3.2.1.1</ecNumber>
    </recommendedName>
    <alternativeName>
        <fullName evidence="3">1,4-alpha-D-glucan glucanohydrolase</fullName>
    </alternativeName>
</protein>
<sequence>MSIRRIITGALVAGFVAATAVMSPAVAAPTTGVIAGKLTTSSGAPAAGIPVTVDDAETARPWYTTTDTAGRWSLRVPPGSSYVVSFVDGSYRQYSPQVLEFADATRHTVRAGRTERIRESLLEAASLTGRLTDAAGAPVGNARVSLLTSYAFELWTTTDADGGYRFDKLAPGAVKISFHLADGRVQWAHQKPSWDEADEIVLTLGGTATVDDQLL</sequence>
<gene>
    <name evidence="5" type="ORF">Aco03nite_091660</name>
</gene>
<feature type="chain" id="PRO_5046616515" description="alpha-amylase" evidence="4">
    <location>
        <begin position="28"/>
        <end position="215"/>
    </location>
</feature>
<comment type="catalytic activity">
    <reaction evidence="1">
        <text>Endohydrolysis of (1-&gt;4)-alpha-D-glucosidic linkages in polysaccharides containing three or more (1-&gt;4)-alpha-linked D-glucose units.</text>
        <dbReference type="EC" id="3.2.1.1"/>
    </reaction>
</comment>
<evidence type="ECO:0000313" key="5">
    <source>
        <dbReference type="EMBL" id="GID60762.1"/>
    </source>
</evidence>
<dbReference type="Pfam" id="PF13620">
    <property type="entry name" value="CarboxypepD_reg"/>
    <property type="match status" value="2"/>
</dbReference>
<dbReference type="Gene3D" id="2.60.40.10">
    <property type="entry name" value="Immunoglobulins"/>
    <property type="match status" value="1"/>
</dbReference>
<dbReference type="Gene3D" id="2.60.40.1120">
    <property type="entry name" value="Carboxypeptidase-like, regulatory domain"/>
    <property type="match status" value="1"/>
</dbReference>
<comment type="caution">
    <text evidence="5">The sequence shown here is derived from an EMBL/GenBank/DDBJ whole genome shotgun (WGS) entry which is preliminary data.</text>
</comment>
<dbReference type="Proteomes" id="UP000612282">
    <property type="component" value="Unassembled WGS sequence"/>
</dbReference>
<dbReference type="SUPFAM" id="SSF49452">
    <property type="entry name" value="Starch-binding domain-like"/>
    <property type="match status" value="2"/>
</dbReference>
<accession>A0ABQ3XQH8</accession>
<dbReference type="EMBL" id="BOMG01000114">
    <property type="protein sequence ID" value="GID60762.1"/>
    <property type="molecule type" value="Genomic_DNA"/>
</dbReference>
<reference evidence="5 6" key="1">
    <citation type="submission" date="2021-01" db="EMBL/GenBank/DDBJ databases">
        <title>Whole genome shotgun sequence of Actinoplanes couchii NBRC 106145.</title>
        <authorList>
            <person name="Komaki H."/>
            <person name="Tamura T."/>
        </authorList>
    </citation>
    <scope>NUCLEOTIDE SEQUENCE [LARGE SCALE GENOMIC DNA]</scope>
    <source>
        <strain evidence="5 6">NBRC 106145</strain>
    </source>
</reference>
<proteinExistence type="predicted"/>
<keyword evidence="4" id="KW-0732">Signal</keyword>